<reference evidence="8 9" key="1">
    <citation type="submission" date="2018-07" db="EMBL/GenBank/DDBJ databases">
        <title>Draft genome of the type strain Streptomyces armeniacus ATCC 15676.</title>
        <authorList>
            <person name="Labana P."/>
            <person name="Gosse J.T."/>
            <person name="Boddy C.N."/>
        </authorList>
    </citation>
    <scope>NUCLEOTIDE SEQUENCE [LARGE SCALE GENOMIC DNA]</scope>
    <source>
        <strain evidence="8 9">ATCC 15676</strain>
    </source>
</reference>
<dbReference type="RefSeq" id="WP_208883268.1">
    <property type="nucleotide sequence ID" value="NZ_CP031320.1"/>
</dbReference>
<sequence length="353" mass="37784">MNTDHTPPPTLSELERRATSGGPAYGADALIVCDRLVRVFHADGVEVQALQGLDLLVKEGELTAIVGASGSGKSTLLNILAGLDAPTAGSAVVAGCDLLSMDAKTRLRYRRESVGFIWQRTSRNLLPYLTAEQNVALPMQLRGSGDGHRRGVRGQRARARERAERARELLGLLGMGHCAGRLPTGLSGGEQQRVAVAVALANQPSVVLADEPTGELDTSTAEEVFAALRTANSELGTTILVVTHDEAVSSEVSRTVSIRDGRTSTETLRHTRTDADGGESTVSREYTTIDRSGRLQLPPEFTEPLAIRDRVLLELQPDHIEVRPDSAAPANEDGPATDDTVPDQPTPDQPFQH</sequence>
<evidence type="ECO:0000259" key="6">
    <source>
        <dbReference type="PROSITE" id="PS50893"/>
    </source>
</evidence>
<dbReference type="PANTHER" id="PTHR24220">
    <property type="entry name" value="IMPORT ATP-BINDING PROTEIN"/>
    <property type="match status" value="1"/>
</dbReference>
<feature type="domain" description="ABC transporter" evidence="6">
    <location>
        <begin position="34"/>
        <end position="285"/>
    </location>
</feature>
<keyword evidence="9" id="KW-1185">Reference proteome</keyword>
<dbReference type="InterPro" id="IPR003439">
    <property type="entry name" value="ABC_transporter-like_ATP-bd"/>
</dbReference>
<dbReference type="Pfam" id="PF00005">
    <property type="entry name" value="ABC_tran"/>
    <property type="match status" value="1"/>
</dbReference>
<dbReference type="PANTHER" id="PTHR24220:SF685">
    <property type="entry name" value="ABC TRANSPORTER RELATED"/>
    <property type="match status" value="1"/>
</dbReference>
<feature type="compositionally biased region" description="Pro residues" evidence="5">
    <location>
        <begin position="1"/>
        <end position="10"/>
    </location>
</feature>
<proteinExistence type="predicted"/>
<gene>
    <name evidence="8" type="ORF">DVA86_31035</name>
</gene>
<dbReference type="EMBL" id="CP031320">
    <property type="protein sequence ID" value="AXK36363.1"/>
    <property type="molecule type" value="Genomic_DNA"/>
</dbReference>
<dbReference type="GO" id="GO:0005524">
    <property type="term" value="F:ATP binding"/>
    <property type="evidence" value="ECO:0007669"/>
    <property type="project" value="UniProtKB-KW"/>
</dbReference>
<dbReference type="InterPro" id="IPR003593">
    <property type="entry name" value="AAA+_ATPase"/>
</dbReference>
<evidence type="ECO:0000313" key="8">
    <source>
        <dbReference type="EMBL" id="AXK36363.1"/>
    </source>
</evidence>
<evidence type="ECO:0000256" key="1">
    <source>
        <dbReference type="ARBA" id="ARBA00022448"/>
    </source>
</evidence>
<protein>
    <submittedName>
        <fullName evidence="8">ATP-binding cassette domain-containing protein</fullName>
    </submittedName>
</protein>
<feature type="region of interest" description="Disordered" evidence="5">
    <location>
        <begin position="319"/>
        <end position="353"/>
    </location>
</feature>
<evidence type="ECO:0000256" key="3">
    <source>
        <dbReference type="ARBA" id="ARBA00022840"/>
    </source>
</evidence>
<feature type="compositionally biased region" description="Pro residues" evidence="5">
    <location>
        <begin position="344"/>
        <end position="353"/>
    </location>
</feature>
<dbReference type="GO" id="GO:0003677">
    <property type="term" value="F:DNA binding"/>
    <property type="evidence" value="ECO:0007669"/>
    <property type="project" value="UniProtKB-UniRule"/>
</dbReference>
<evidence type="ECO:0000256" key="4">
    <source>
        <dbReference type="PROSITE-ProRule" id="PRU01076"/>
    </source>
</evidence>
<dbReference type="InterPro" id="IPR015854">
    <property type="entry name" value="ABC_transpr_LolD-like"/>
</dbReference>
<dbReference type="KEGG" id="sarm:DVA86_31035"/>
<keyword evidence="1" id="KW-0813">Transport</keyword>
<dbReference type="GO" id="GO:0022857">
    <property type="term" value="F:transmembrane transporter activity"/>
    <property type="evidence" value="ECO:0007669"/>
    <property type="project" value="TreeGrafter"/>
</dbReference>
<dbReference type="PROSITE" id="PS00211">
    <property type="entry name" value="ABC_TRANSPORTER_1"/>
    <property type="match status" value="1"/>
</dbReference>
<evidence type="ECO:0000256" key="5">
    <source>
        <dbReference type="SAM" id="MobiDB-lite"/>
    </source>
</evidence>
<dbReference type="PROSITE" id="PS50893">
    <property type="entry name" value="ABC_TRANSPORTER_2"/>
    <property type="match status" value="1"/>
</dbReference>
<evidence type="ECO:0000259" key="7">
    <source>
        <dbReference type="PROSITE" id="PS51740"/>
    </source>
</evidence>
<name>A0A345XXJ7_9ACTN</name>
<keyword evidence="3 8" id="KW-0067">ATP-binding</keyword>
<organism evidence="8 9">
    <name type="scientific">Streptomyces armeniacus</name>
    <dbReference type="NCBI Taxonomy" id="83291"/>
    <lineage>
        <taxon>Bacteria</taxon>
        <taxon>Bacillati</taxon>
        <taxon>Actinomycetota</taxon>
        <taxon>Actinomycetes</taxon>
        <taxon>Kitasatosporales</taxon>
        <taxon>Streptomycetaceae</taxon>
        <taxon>Streptomyces</taxon>
    </lineage>
</organism>
<dbReference type="InterPro" id="IPR017911">
    <property type="entry name" value="MacB-like_ATP-bd"/>
</dbReference>
<evidence type="ECO:0000313" key="9">
    <source>
        <dbReference type="Proteomes" id="UP000254425"/>
    </source>
</evidence>
<dbReference type="CDD" id="cd03255">
    <property type="entry name" value="ABC_MJ0796_LolCDE_FtsE"/>
    <property type="match status" value="1"/>
</dbReference>
<dbReference type="PROSITE" id="PS51740">
    <property type="entry name" value="SPOVT_ABRB"/>
    <property type="match status" value="1"/>
</dbReference>
<accession>A0A345XXJ7</accession>
<dbReference type="InterPro" id="IPR007159">
    <property type="entry name" value="SpoVT-AbrB_dom"/>
</dbReference>
<dbReference type="InterPro" id="IPR027417">
    <property type="entry name" value="P-loop_NTPase"/>
</dbReference>
<dbReference type="SMART" id="SM00382">
    <property type="entry name" value="AAA"/>
    <property type="match status" value="1"/>
</dbReference>
<feature type="compositionally biased region" description="Basic and acidic residues" evidence="5">
    <location>
        <begin position="261"/>
        <end position="275"/>
    </location>
</feature>
<dbReference type="Gene3D" id="3.40.50.300">
    <property type="entry name" value="P-loop containing nucleotide triphosphate hydrolases"/>
    <property type="match status" value="1"/>
</dbReference>
<dbReference type="Proteomes" id="UP000254425">
    <property type="component" value="Chromosome"/>
</dbReference>
<keyword evidence="4" id="KW-0238">DNA-binding</keyword>
<evidence type="ECO:0000256" key="2">
    <source>
        <dbReference type="ARBA" id="ARBA00022741"/>
    </source>
</evidence>
<dbReference type="SUPFAM" id="SSF52540">
    <property type="entry name" value="P-loop containing nucleoside triphosphate hydrolases"/>
    <property type="match status" value="1"/>
</dbReference>
<dbReference type="GO" id="GO:0005886">
    <property type="term" value="C:plasma membrane"/>
    <property type="evidence" value="ECO:0007669"/>
    <property type="project" value="TreeGrafter"/>
</dbReference>
<feature type="region of interest" description="Disordered" evidence="5">
    <location>
        <begin position="1"/>
        <end position="20"/>
    </location>
</feature>
<feature type="domain" description="SpoVT-AbrB" evidence="7">
    <location>
        <begin position="284"/>
        <end position="327"/>
    </location>
</feature>
<feature type="region of interest" description="Disordered" evidence="5">
    <location>
        <begin position="261"/>
        <end position="282"/>
    </location>
</feature>
<dbReference type="GO" id="GO:0016887">
    <property type="term" value="F:ATP hydrolysis activity"/>
    <property type="evidence" value="ECO:0007669"/>
    <property type="project" value="InterPro"/>
</dbReference>
<dbReference type="AlphaFoldDB" id="A0A345XXJ7"/>
<keyword evidence="2" id="KW-0547">Nucleotide-binding</keyword>
<dbReference type="InterPro" id="IPR017871">
    <property type="entry name" value="ABC_transporter-like_CS"/>
</dbReference>